<dbReference type="InterPro" id="IPR003691">
    <property type="entry name" value="FluC"/>
</dbReference>
<keyword evidence="13" id="KW-1185">Reference proteome</keyword>
<dbReference type="GO" id="GO:0140114">
    <property type="term" value="P:cellular detoxification of fluoride"/>
    <property type="evidence" value="ECO:0007669"/>
    <property type="project" value="UniProtKB-UniRule"/>
</dbReference>
<evidence type="ECO:0000313" key="13">
    <source>
        <dbReference type="Proteomes" id="UP000270673"/>
    </source>
</evidence>
<dbReference type="HAMAP" id="MF_00454">
    <property type="entry name" value="FluC"/>
    <property type="match status" value="1"/>
</dbReference>
<feature type="binding site" evidence="11">
    <location>
        <position position="79"/>
    </location>
    <ligand>
        <name>Na(+)</name>
        <dbReference type="ChEBI" id="CHEBI:29101"/>
        <note>structural</note>
    </ligand>
</feature>
<feature type="transmembrane region" description="Helical" evidence="11">
    <location>
        <begin position="97"/>
        <end position="122"/>
    </location>
</feature>
<dbReference type="KEGG" id="buy:D8S85_00225"/>
<evidence type="ECO:0000256" key="9">
    <source>
        <dbReference type="ARBA" id="ARBA00035120"/>
    </source>
</evidence>
<feature type="binding site" evidence="11">
    <location>
        <position position="76"/>
    </location>
    <ligand>
        <name>Na(+)</name>
        <dbReference type="ChEBI" id="CHEBI:29101"/>
        <note>structural</note>
    </ligand>
</feature>
<name>A0A3S9VNK8_9BACT</name>
<keyword evidence="2 11" id="KW-1003">Cell membrane</keyword>
<evidence type="ECO:0000256" key="11">
    <source>
        <dbReference type="HAMAP-Rule" id="MF_00454"/>
    </source>
</evidence>
<evidence type="ECO:0000256" key="7">
    <source>
        <dbReference type="ARBA" id="ARBA00023136"/>
    </source>
</evidence>
<evidence type="ECO:0000256" key="6">
    <source>
        <dbReference type="ARBA" id="ARBA00023065"/>
    </source>
</evidence>
<dbReference type="Pfam" id="PF02537">
    <property type="entry name" value="CRCB"/>
    <property type="match status" value="1"/>
</dbReference>
<dbReference type="OrthoDB" id="9815830at2"/>
<comment type="similarity">
    <text evidence="9 11">Belongs to the fluoride channel Fluc/FEX (TC 1.A.43) family.</text>
</comment>
<reference evidence="12 13" key="1">
    <citation type="submission" date="2018-10" db="EMBL/GenBank/DDBJ databases">
        <title>Butyricimonas faecalis sp. nov., isolated from human faeces and emended description of the genus Butyricimonas.</title>
        <authorList>
            <person name="Le Roy T."/>
            <person name="Van der Smissen P."/>
            <person name="Paquot A."/>
            <person name="Delzenne N."/>
            <person name="Muccioli G."/>
            <person name="Collet J.-F."/>
            <person name="Cani P.D."/>
        </authorList>
    </citation>
    <scope>NUCLEOTIDE SEQUENCE [LARGE SCALE GENOMIC DNA]</scope>
    <source>
        <strain evidence="12 13">H184</strain>
    </source>
</reference>
<dbReference type="GO" id="GO:0062054">
    <property type="term" value="F:fluoride channel activity"/>
    <property type="evidence" value="ECO:0007669"/>
    <property type="project" value="UniProtKB-UniRule"/>
</dbReference>
<evidence type="ECO:0000313" key="12">
    <source>
        <dbReference type="EMBL" id="AZS28128.1"/>
    </source>
</evidence>
<keyword evidence="11" id="KW-0479">Metal-binding</keyword>
<keyword evidence="11" id="KW-0915">Sodium</keyword>
<keyword evidence="7 11" id="KW-0472">Membrane</keyword>
<keyword evidence="8 11" id="KW-0407">Ion channel</keyword>
<comment type="activity regulation">
    <text evidence="11">Na(+) is not transported, but it plays an essential structural role and its presence is essential for fluoride channel function.</text>
</comment>
<sequence>MFKTLLIIGLGSFCGGIFRFLLTRFVQHHFLSAFPFGTMAVNIAGCLLIGIFYGLFERGHLFNADIRLFLTVGLCGGFTTFSTFMNENFVLLREQNYLYFISYTALSVILGLTAIYAGHLIAKAL</sequence>
<dbReference type="GO" id="GO:0005886">
    <property type="term" value="C:plasma membrane"/>
    <property type="evidence" value="ECO:0007669"/>
    <property type="project" value="UniProtKB-SubCell"/>
</dbReference>
<proteinExistence type="inferred from homology"/>
<comment type="catalytic activity">
    <reaction evidence="10">
        <text>fluoride(in) = fluoride(out)</text>
        <dbReference type="Rhea" id="RHEA:76159"/>
        <dbReference type="ChEBI" id="CHEBI:17051"/>
    </reaction>
    <physiologicalReaction direction="left-to-right" evidence="10">
        <dbReference type="Rhea" id="RHEA:76160"/>
    </physiologicalReaction>
</comment>
<dbReference type="EMBL" id="CP032819">
    <property type="protein sequence ID" value="AZS28128.1"/>
    <property type="molecule type" value="Genomic_DNA"/>
</dbReference>
<evidence type="ECO:0000256" key="8">
    <source>
        <dbReference type="ARBA" id="ARBA00023303"/>
    </source>
</evidence>
<evidence type="ECO:0000256" key="2">
    <source>
        <dbReference type="ARBA" id="ARBA00022475"/>
    </source>
</evidence>
<dbReference type="RefSeq" id="WP_106624276.1">
    <property type="nucleotide sequence ID" value="NZ_CP032819.1"/>
</dbReference>
<dbReference type="Proteomes" id="UP000270673">
    <property type="component" value="Chromosome"/>
</dbReference>
<dbReference type="PANTHER" id="PTHR28259">
    <property type="entry name" value="FLUORIDE EXPORT PROTEIN 1-RELATED"/>
    <property type="match status" value="1"/>
</dbReference>
<keyword evidence="4 11" id="KW-0812">Transmembrane</keyword>
<gene>
    <name evidence="11 12" type="primary">crcB</name>
    <name evidence="11" type="synonym">fluC</name>
    <name evidence="12" type="ORF">D8S85_00225</name>
</gene>
<evidence type="ECO:0000256" key="5">
    <source>
        <dbReference type="ARBA" id="ARBA00022989"/>
    </source>
</evidence>
<protein>
    <recommendedName>
        <fullName evidence="11">Fluoride-specific ion channel FluC</fullName>
    </recommendedName>
</protein>
<evidence type="ECO:0000256" key="10">
    <source>
        <dbReference type="ARBA" id="ARBA00035585"/>
    </source>
</evidence>
<feature type="transmembrane region" description="Helical" evidence="11">
    <location>
        <begin position="68"/>
        <end position="85"/>
    </location>
</feature>
<dbReference type="NCBIfam" id="TIGR00494">
    <property type="entry name" value="crcB"/>
    <property type="match status" value="1"/>
</dbReference>
<keyword evidence="5 11" id="KW-1133">Transmembrane helix</keyword>
<keyword evidence="6 11" id="KW-0406">Ion transport</keyword>
<organism evidence="12 13">
    <name type="scientific">Butyricimonas faecalis</name>
    <dbReference type="NCBI Taxonomy" id="2093856"/>
    <lineage>
        <taxon>Bacteria</taxon>
        <taxon>Pseudomonadati</taxon>
        <taxon>Bacteroidota</taxon>
        <taxon>Bacteroidia</taxon>
        <taxon>Bacteroidales</taxon>
        <taxon>Odoribacteraceae</taxon>
        <taxon>Butyricimonas</taxon>
    </lineage>
</organism>
<dbReference type="AlphaFoldDB" id="A0A3S9VNK8"/>
<dbReference type="GO" id="GO:0046872">
    <property type="term" value="F:metal ion binding"/>
    <property type="evidence" value="ECO:0007669"/>
    <property type="project" value="UniProtKB-KW"/>
</dbReference>
<comment type="subcellular location">
    <subcellularLocation>
        <location evidence="1 11">Cell membrane</location>
        <topology evidence="1 11">Multi-pass membrane protein</topology>
    </subcellularLocation>
</comment>
<comment type="function">
    <text evidence="11">Fluoride-specific ion channel. Important for reducing fluoride concentration in the cell, thus reducing its toxicity.</text>
</comment>
<evidence type="ECO:0000256" key="3">
    <source>
        <dbReference type="ARBA" id="ARBA00022519"/>
    </source>
</evidence>
<feature type="transmembrane region" description="Helical" evidence="11">
    <location>
        <begin position="29"/>
        <end position="56"/>
    </location>
</feature>
<keyword evidence="11" id="KW-0813">Transport</keyword>
<keyword evidence="3" id="KW-0997">Cell inner membrane</keyword>
<accession>A0A3S9VNK8</accession>
<evidence type="ECO:0000256" key="1">
    <source>
        <dbReference type="ARBA" id="ARBA00004651"/>
    </source>
</evidence>
<dbReference type="PANTHER" id="PTHR28259:SF1">
    <property type="entry name" value="FLUORIDE EXPORT PROTEIN 1-RELATED"/>
    <property type="match status" value="1"/>
</dbReference>
<evidence type="ECO:0000256" key="4">
    <source>
        <dbReference type="ARBA" id="ARBA00022692"/>
    </source>
</evidence>